<feature type="compositionally biased region" description="Low complexity" evidence="1">
    <location>
        <begin position="201"/>
        <end position="211"/>
    </location>
</feature>
<evidence type="ECO:0000256" key="1">
    <source>
        <dbReference type="SAM" id="MobiDB-lite"/>
    </source>
</evidence>
<accession>A0A820BX01</accession>
<dbReference type="EMBL" id="CAJOBD010015992">
    <property type="protein sequence ID" value="CAF4212683.1"/>
    <property type="molecule type" value="Genomic_DNA"/>
</dbReference>
<feature type="non-terminal residue" evidence="2">
    <location>
        <position position="1"/>
    </location>
</feature>
<name>A0A820BX01_9BILA</name>
<evidence type="ECO:0000313" key="3">
    <source>
        <dbReference type="Proteomes" id="UP000663836"/>
    </source>
</evidence>
<organism evidence="2 3">
    <name type="scientific">Rotaria sordida</name>
    <dbReference type="NCBI Taxonomy" id="392033"/>
    <lineage>
        <taxon>Eukaryota</taxon>
        <taxon>Metazoa</taxon>
        <taxon>Spiralia</taxon>
        <taxon>Gnathifera</taxon>
        <taxon>Rotifera</taxon>
        <taxon>Eurotatoria</taxon>
        <taxon>Bdelloidea</taxon>
        <taxon>Philodinida</taxon>
        <taxon>Philodinidae</taxon>
        <taxon>Rotaria</taxon>
    </lineage>
</organism>
<proteinExistence type="predicted"/>
<feature type="compositionally biased region" description="Acidic residues" evidence="1">
    <location>
        <begin position="26"/>
        <end position="36"/>
    </location>
</feature>
<gene>
    <name evidence="2" type="ORF">JBS370_LOCUS37067</name>
</gene>
<feature type="region of interest" description="Disordered" evidence="1">
    <location>
        <begin position="198"/>
        <end position="228"/>
    </location>
</feature>
<reference evidence="2" key="1">
    <citation type="submission" date="2021-02" db="EMBL/GenBank/DDBJ databases">
        <authorList>
            <person name="Nowell W R."/>
        </authorList>
    </citation>
    <scope>NUCLEOTIDE SEQUENCE</scope>
</reference>
<feature type="compositionally biased region" description="Acidic residues" evidence="1">
    <location>
        <begin position="47"/>
        <end position="148"/>
    </location>
</feature>
<feature type="region of interest" description="Disordered" evidence="1">
    <location>
        <begin position="19"/>
        <end position="156"/>
    </location>
</feature>
<dbReference type="Proteomes" id="UP000663836">
    <property type="component" value="Unassembled WGS sequence"/>
</dbReference>
<protein>
    <submittedName>
        <fullName evidence="2">Uncharacterized protein</fullName>
    </submittedName>
</protein>
<comment type="caution">
    <text evidence="2">The sequence shown here is derived from an EMBL/GenBank/DDBJ whole genome shotgun (WGS) entry which is preliminary data.</text>
</comment>
<dbReference type="AlphaFoldDB" id="A0A820BX01"/>
<evidence type="ECO:0000313" key="2">
    <source>
        <dbReference type="EMBL" id="CAF4212683.1"/>
    </source>
</evidence>
<sequence length="271" mass="30695">GDASAYETIKHYYLEQQHLKEAQKESEEETIDDFNNEESKHAGSIDTYDEESSSIDACDEEPSNIDDYDDTDSSNIDDNEDLSTIDDDDNEDPSTNDDEESSNIDDEDPSIIDDNEDPSNIDDYNDEESSNIDDDEESSNIDDYNDEANQDKSSDSSMKIHKDLLVVKEDCINHIAKRAMKYLTKLKREKTRQIPIRQTTKKLSTSSSAKKQPTTRQQLLDDNKKWGGGVGRMTQHMMEKLSKGYGLAIRQASTLAAGMQYNRVRSCTIIS</sequence>